<reference evidence="2 3" key="1">
    <citation type="journal article" date="2013" name="BMC Genomics">
        <title>Reconstruction of the lipid metabolism for the microalga Monoraphidium neglectum from its genome sequence reveals characteristics suitable for biofuel production.</title>
        <authorList>
            <person name="Bogen C."/>
            <person name="Al-Dilaimi A."/>
            <person name="Albersmeier A."/>
            <person name="Wichmann J."/>
            <person name="Grundmann M."/>
            <person name="Rupp O."/>
            <person name="Lauersen K.J."/>
            <person name="Blifernez-Klassen O."/>
            <person name="Kalinowski J."/>
            <person name="Goesmann A."/>
            <person name="Mussgnug J.H."/>
            <person name="Kruse O."/>
        </authorList>
    </citation>
    <scope>NUCLEOTIDE SEQUENCE [LARGE SCALE GENOMIC DNA]</scope>
    <source>
        <strain evidence="2 3">SAG 48.87</strain>
    </source>
</reference>
<accession>A0A0D2LXF9</accession>
<keyword evidence="3" id="KW-1185">Reference proteome</keyword>
<dbReference type="RefSeq" id="XP_013895129.1">
    <property type="nucleotide sequence ID" value="XM_014039675.1"/>
</dbReference>
<dbReference type="Proteomes" id="UP000054498">
    <property type="component" value="Unassembled WGS sequence"/>
</dbReference>
<dbReference type="EMBL" id="KK103156">
    <property type="protein sequence ID" value="KIY96109.1"/>
    <property type="molecule type" value="Genomic_DNA"/>
</dbReference>
<dbReference type="AlphaFoldDB" id="A0A0D2LXF9"/>
<evidence type="ECO:0000256" key="1">
    <source>
        <dbReference type="SAM" id="MobiDB-lite"/>
    </source>
</evidence>
<sequence>EFLWEAGLQGMFRTGDCIFQPAGSGGGFSAAAAPVLAPSLPAARQLPPPQQQPWQQWEPGKGQERQGKRQRWMRERLAAMGSPLALAVAACDDSGGSTQGGGVNGSGGGGIGGSAGDAVAALDLLTFTRGGAAAQRVAALVAADCSTVAGQLGAGLEGQGAGPLVTQQRLAWAWASPLTGSGWTRAAS</sequence>
<dbReference type="GeneID" id="25729156"/>
<gene>
    <name evidence="2" type="ORF">MNEG_11852</name>
</gene>
<proteinExistence type="predicted"/>
<evidence type="ECO:0000313" key="2">
    <source>
        <dbReference type="EMBL" id="KIY96109.1"/>
    </source>
</evidence>
<feature type="region of interest" description="Disordered" evidence="1">
    <location>
        <begin position="41"/>
        <end position="71"/>
    </location>
</feature>
<dbReference type="KEGG" id="mng:MNEG_11852"/>
<protein>
    <submittedName>
        <fullName evidence="2">Uncharacterized protein</fullName>
    </submittedName>
</protein>
<feature type="non-terminal residue" evidence="2">
    <location>
        <position position="1"/>
    </location>
</feature>
<organism evidence="2 3">
    <name type="scientific">Monoraphidium neglectum</name>
    <dbReference type="NCBI Taxonomy" id="145388"/>
    <lineage>
        <taxon>Eukaryota</taxon>
        <taxon>Viridiplantae</taxon>
        <taxon>Chlorophyta</taxon>
        <taxon>core chlorophytes</taxon>
        <taxon>Chlorophyceae</taxon>
        <taxon>CS clade</taxon>
        <taxon>Sphaeropleales</taxon>
        <taxon>Selenastraceae</taxon>
        <taxon>Monoraphidium</taxon>
    </lineage>
</organism>
<evidence type="ECO:0000313" key="3">
    <source>
        <dbReference type="Proteomes" id="UP000054498"/>
    </source>
</evidence>
<name>A0A0D2LXF9_9CHLO</name>
<feature type="compositionally biased region" description="Basic and acidic residues" evidence="1">
    <location>
        <begin position="61"/>
        <end position="71"/>
    </location>
</feature>